<name>A0A0K0FPC9_STRVS</name>
<organism evidence="1 2">
    <name type="scientific">Strongyloides venezuelensis</name>
    <name type="common">Threadworm</name>
    <dbReference type="NCBI Taxonomy" id="75913"/>
    <lineage>
        <taxon>Eukaryota</taxon>
        <taxon>Metazoa</taxon>
        <taxon>Ecdysozoa</taxon>
        <taxon>Nematoda</taxon>
        <taxon>Chromadorea</taxon>
        <taxon>Rhabditida</taxon>
        <taxon>Tylenchina</taxon>
        <taxon>Panagrolaimomorpha</taxon>
        <taxon>Strongyloidoidea</taxon>
        <taxon>Strongyloididae</taxon>
        <taxon>Strongyloides</taxon>
    </lineage>
</organism>
<sequence length="72" mass="7869">MEILPILASLDWVEGGLLESKLVSQLGIISIILTLVFGKLGLLPIIPRFQTSLLSSYLANKTEVSKLAFRSL</sequence>
<reference evidence="1" key="1">
    <citation type="submission" date="2014-07" db="EMBL/GenBank/DDBJ databases">
        <authorList>
            <person name="Martin A.A"/>
            <person name="De Silva N."/>
        </authorList>
    </citation>
    <scope>NUCLEOTIDE SEQUENCE</scope>
</reference>
<protein>
    <submittedName>
        <fullName evidence="2">Transferred entry: 7.1.2.2</fullName>
    </submittedName>
</protein>
<proteinExistence type="predicted"/>
<dbReference type="Proteomes" id="UP000035680">
    <property type="component" value="Unassembled WGS sequence"/>
</dbReference>
<reference evidence="2" key="2">
    <citation type="submission" date="2015-08" db="UniProtKB">
        <authorList>
            <consortium name="WormBaseParasite"/>
        </authorList>
    </citation>
    <scope>IDENTIFICATION</scope>
</reference>
<keyword evidence="1" id="KW-1185">Reference proteome</keyword>
<dbReference type="WBParaSite" id="SVE_1098400.1">
    <property type="protein sequence ID" value="SVE_1098400.1"/>
    <property type="gene ID" value="SVE_1098400"/>
</dbReference>
<dbReference type="AlphaFoldDB" id="A0A0K0FPC9"/>
<evidence type="ECO:0000313" key="2">
    <source>
        <dbReference type="WBParaSite" id="SVE_1098400.1"/>
    </source>
</evidence>
<evidence type="ECO:0000313" key="1">
    <source>
        <dbReference type="Proteomes" id="UP000035680"/>
    </source>
</evidence>
<accession>A0A0K0FPC9</accession>